<dbReference type="EMBL" id="JBGFTR010000014">
    <property type="protein sequence ID" value="MFH7565701.1"/>
    <property type="molecule type" value="Genomic_DNA"/>
</dbReference>
<dbReference type="NCBIfam" id="TIGR00254">
    <property type="entry name" value="GGDEF"/>
    <property type="match status" value="1"/>
</dbReference>
<dbReference type="Pfam" id="PF17159">
    <property type="entry name" value="MASE3"/>
    <property type="match status" value="1"/>
</dbReference>
<dbReference type="PROSITE" id="PS50112">
    <property type="entry name" value="PAS"/>
    <property type="match status" value="1"/>
</dbReference>
<dbReference type="InterPro" id="IPR052155">
    <property type="entry name" value="Biofilm_reg_signaling"/>
</dbReference>
<dbReference type="CDD" id="cd01949">
    <property type="entry name" value="GGDEF"/>
    <property type="match status" value="1"/>
</dbReference>
<dbReference type="RefSeq" id="WP_395545516.1">
    <property type="nucleotide sequence ID" value="NZ_CP166302.1"/>
</dbReference>
<dbReference type="SMART" id="SM00052">
    <property type="entry name" value="EAL"/>
    <property type="match status" value="1"/>
</dbReference>
<feature type="transmembrane region" description="Helical" evidence="1">
    <location>
        <begin position="40"/>
        <end position="65"/>
    </location>
</feature>
<evidence type="ECO:0000259" key="3">
    <source>
        <dbReference type="PROSITE" id="PS50113"/>
    </source>
</evidence>
<dbReference type="InterPro" id="IPR000160">
    <property type="entry name" value="GGDEF_dom"/>
</dbReference>
<protein>
    <submittedName>
        <fullName evidence="6">EAL domain-containing protein</fullName>
    </submittedName>
</protein>
<gene>
    <name evidence="6" type="ORF">AB9R89_10245</name>
</gene>
<dbReference type="Gene3D" id="3.30.450.20">
    <property type="entry name" value="PAS domain"/>
    <property type="match status" value="1"/>
</dbReference>
<sequence>MPAGMWHNREVVQGCVWVSVLALLMMVAQVPPVVQQLESLIHYVPLNIIFEMFAFAVAMMIFGMAWVTQRYRPSLQALVIGAGFLGVALLDLSHLLSYRVMPAFITDNTPEKAINFWLAARALTAITLLLMAFVPSLSSRTTTRWQRRCGLMFVLSVVALCQVWFIGFPGTVPDTFVVGEGLTPFKIQFEYGMIAACLLAALGLLQGYRRSGQLGYLYLTVSAIIMAMAEYFLTRYVEFTDAFNILGHGYKIISYGFLYRALFRETVYEPYQSLSDARSRLQATLNALPDALLEVDDNGRVLSVYATGDAGDLPAGSEQQDWLPAQAGNAFFHALQEADKYGIAHHTRMALSSGEHLELSVSRKRNQSRRSFLVMSRNVTRQVANEQRIQHETRLNNALSLVNHLDHKASVAELLFTCAKEAAELSVSTAAVIHVCREHDAEYLPVDAVPFGISPADLEQDSSPWQTAAARHNTVQWHDAEDTPYSSLAATGMSVPVIDKGHVPLVLTVLGKRRYHRQDADSLQILADSIWSRVRQRRQDGVIHLLSKALEQSPYPVIITDADVRLQYVNPAFMAVSGFSAAEVIGRNPKMFKSGKTAHSVYQDMWSTLGRGHTWKGELINRRRQGDEYTESTTIYPVTDELGRVIHYVAHKEDITEQKHNAERLRELSRFDQLTGLLNKQAFEQQLALQMKTAASMGQGLALMWLDIDNFKAVNDTLGHATGDEILVEMANRLQEELAPGSLVGRPEGDSVVLTVKNSEHKSLALLAERLLARIEQPVPTAGTSLSLSASLGIATFPEDGNSAQHLFQAAELAMYRVKQDGRNGLRFYAPDMQKNSERALSLATALKNAMVNGELALAFQPQLDLQQGSVTGAEALLRWQHPEWGFVSPGEFIPLAEQNGLIVNIGWWIVDRVLEQLNRLQQSGFENIVIAINVSAVQLAQPDFVARLQQRVAASGVPASRLELELTETVAMLNPEHTGEQLATLSAAGFRISIDDFGTGYSSMSYLKRFSVNKLKIDKSFIDDITDNHEDKAIVNAIIQMAKSLGMSTIAEGVETEAQLTRLRNKGCDAIQGYWFSRPLFEADFHAFIKSRH</sequence>
<dbReference type="PROSITE" id="PS50883">
    <property type="entry name" value="EAL"/>
    <property type="match status" value="1"/>
</dbReference>
<evidence type="ECO:0000259" key="5">
    <source>
        <dbReference type="PROSITE" id="PS50887"/>
    </source>
</evidence>
<dbReference type="PANTHER" id="PTHR44757:SF2">
    <property type="entry name" value="BIOFILM ARCHITECTURE MAINTENANCE PROTEIN MBAA"/>
    <property type="match status" value="1"/>
</dbReference>
<accession>A0ABW7P2M4</accession>
<dbReference type="Pfam" id="PF08448">
    <property type="entry name" value="PAS_4"/>
    <property type="match status" value="1"/>
</dbReference>
<dbReference type="Gene3D" id="3.30.70.270">
    <property type="match status" value="1"/>
</dbReference>
<dbReference type="CDD" id="cd01948">
    <property type="entry name" value="EAL"/>
    <property type="match status" value="1"/>
</dbReference>
<dbReference type="SUPFAM" id="SSF55073">
    <property type="entry name" value="Nucleotide cyclase"/>
    <property type="match status" value="1"/>
</dbReference>
<dbReference type="CDD" id="cd00130">
    <property type="entry name" value="PAS"/>
    <property type="match status" value="1"/>
</dbReference>
<evidence type="ECO:0000256" key="1">
    <source>
        <dbReference type="SAM" id="Phobius"/>
    </source>
</evidence>
<keyword evidence="7" id="KW-1185">Reference proteome</keyword>
<dbReference type="InterPro" id="IPR000014">
    <property type="entry name" value="PAS"/>
</dbReference>
<dbReference type="SMART" id="SM00267">
    <property type="entry name" value="GGDEF"/>
    <property type="match status" value="1"/>
</dbReference>
<feature type="transmembrane region" description="Helical" evidence="1">
    <location>
        <begin position="116"/>
        <end position="137"/>
    </location>
</feature>
<feature type="transmembrane region" description="Helical" evidence="1">
    <location>
        <begin position="77"/>
        <end position="96"/>
    </location>
</feature>
<feature type="domain" description="PAS" evidence="2">
    <location>
        <begin position="542"/>
        <end position="588"/>
    </location>
</feature>
<evidence type="ECO:0000313" key="7">
    <source>
        <dbReference type="Proteomes" id="UP001610706"/>
    </source>
</evidence>
<reference evidence="6 7" key="1">
    <citation type="submission" date="2024-08" db="EMBL/GenBank/DDBJ databases">
        <title>Oceanimonas smirnovii Genome sequencing and assembly.</title>
        <authorList>
            <person name="Tang B."/>
        </authorList>
    </citation>
    <scope>NUCLEOTIDE SEQUENCE [LARGE SCALE GENOMIC DNA]</scope>
    <source>
        <strain evidence="6 7">OS2020-119</strain>
    </source>
</reference>
<dbReference type="SUPFAM" id="SSF141868">
    <property type="entry name" value="EAL domain-like"/>
    <property type="match status" value="1"/>
</dbReference>
<dbReference type="Proteomes" id="UP001610706">
    <property type="component" value="Unassembled WGS sequence"/>
</dbReference>
<keyword evidence="1" id="KW-0812">Transmembrane</keyword>
<name>A0ABW7P2M4_9GAMM</name>
<dbReference type="InterPro" id="IPR013656">
    <property type="entry name" value="PAS_4"/>
</dbReference>
<keyword evidence="1" id="KW-0472">Membrane</keyword>
<dbReference type="Pfam" id="PF00563">
    <property type="entry name" value="EAL"/>
    <property type="match status" value="1"/>
</dbReference>
<keyword evidence="1" id="KW-1133">Transmembrane helix</keyword>
<evidence type="ECO:0000259" key="2">
    <source>
        <dbReference type="PROSITE" id="PS50112"/>
    </source>
</evidence>
<feature type="transmembrane region" description="Helical" evidence="1">
    <location>
        <begin position="149"/>
        <end position="168"/>
    </location>
</feature>
<dbReference type="Pfam" id="PF00990">
    <property type="entry name" value="GGDEF"/>
    <property type="match status" value="1"/>
</dbReference>
<feature type="domain" description="EAL" evidence="4">
    <location>
        <begin position="840"/>
        <end position="1094"/>
    </location>
</feature>
<dbReference type="NCBIfam" id="TIGR00229">
    <property type="entry name" value="sensory_box"/>
    <property type="match status" value="1"/>
</dbReference>
<dbReference type="Gene3D" id="3.20.20.450">
    <property type="entry name" value="EAL domain"/>
    <property type="match status" value="1"/>
</dbReference>
<evidence type="ECO:0000259" key="4">
    <source>
        <dbReference type="PROSITE" id="PS50883"/>
    </source>
</evidence>
<dbReference type="InterPro" id="IPR033425">
    <property type="entry name" value="MASE3"/>
</dbReference>
<dbReference type="InterPro" id="IPR000700">
    <property type="entry name" value="PAS-assoc_C"/>
</dbReference>
<feature type="transmembrane region" description="Helical" evidence="1">
    <location>
        <begin position="12"/>
        <end position="34"/>
    </location>
</feature>
<dbReference type="PROSITE" id="PS50887">
    <property type="entry name" value="GGDEF"/>
    <property type="match status" value="1"/>
</dbReference>
<dbReference type="InterPro" id="IPR043128">
    <property type="entry name" value="Rev_trsase/Diguanyl_cyclase"/>
</dbReference>
<proteinExistence type="predicted"/>
<dbReference type="SUPFAM" id="SSF55785">
    <property type="entry name" value="PYP-like sensor domain (PAS domain)"/>
    <property type="match status" value="1"/>
</dbReference>
<dbReference type="PROSITE" id="PS50113">
    <property type="entry name" value="PAC"/>
    <property type="match status" value="1"/>
</dbReference>
<dbReference type="InterPro" id="IPR001610">
    <property type="entry name" value="PAC"/>
</dbReference>
<dbReference type="InterPro" id="IPR035919">
    <property type="entry name" value="EAL_sf"/>
</dbReference>
<feature type="transmembrane region" description="Helical" evidence="1">
    <location>
        <begin position="188"/>
        <end position="208"/>
    </location>
</feature>
<evidence type="ECO:0000313" key="6">
    <source>
        <dbReference type="EMBL" id="MFH7565701.1"/>
    </source>
</evidence>
<feature type="domain" description="GGDEF" evidence="5">
    <location>
        <begin position="699"/>
        <end position="831"/>
    </location>
</feature>
<feature type="domain" description="PAC" evidence="3">
    <location>
        <begin position="613"/>
        <end position="667"/>
    </location>
</feature>
<dbReference type="SMART" id="SM00091">
    <property type="entry name" value="PAS"/>
    <property type="match status" value="1"/>
</dbReference>
<dbReference type="PANTHER" id="PTHR44757">
    <property type="entry name" value="DIGUANYLATE CYCLASE DGCP"/>
    <property type="match status" value="1"/>
</dbReference>
<dbReference type="InterPro" id="IPR035965">
    <property type="entry name" value="PAS-like_dom_sf"/>
</dbReference>
<dbReference type="InterPro" id="IPR029787">
    <property type="entry name" value="Nucleotide_cyclase"/>
</dbReference>
<dbReference type="InterPro" id="IPR001633">
    <property type="entry name" value="EAL_dom"/>
</dbReference>
<dbReference type="SMART" id="SM00086">
    <property type="entry name" value="PAC"/>
    <property type="match status" value="1"/>
</dbReference>
<organism evidence="6 7">
    <name type="scientific">Oceanimonas smirnovii</name>
    <dbReference type="NCBI Taxonomy" id="264574"/>
    <lineage>
        <taxon>Bacteria</taxon>
        <taxon>Pseudomonadati</taxon>
        <taxon>Pseudomonadota</taxon>
        <taxon>Gammaproteobacteria</taxon>
        <taxon>Aeromonadales</taxon>
        <taxon>Aeromonadaceae</taxon>
        <taxon>Oceanimonas</taxon>
    </lineage>
</organism>
<comment type="caution">
    <text evidence="6">The sequence shown here is derived from an EMBL/GenBank/DDBJ whole genome shotgun (WGS) entry which is preliminary data.</text>
</comment>
<feature type="transmembrane region" description="Helical" evidence="1">
    <location>
        <begin position="215"/>
        <end position="233"/>
    </location>
</feature>